<sequence>MKRILFPILFFVLIFTSCSLFFQEEYGTITIDLEGGRARSINSSTGLPNLADSELEIDILTDGNSSIYKKILASEPKFFQADFPVGSRLEITVKLNGPSSSWSAYNNHTVKEGNNDIQLLLNKNASSLANVGFSTTAANTYEFNIAGKKINISSNEQPVFTRDSRGRLYIAYKQSDWALNRYESDGTPNNFAGSLPPTITGASSVNLASDPVTGKVYAAANSHLYLIKDDGSVIAGSPTIPAGPIAVYNNNLFALGVSAVSGNNPLKMFTITEEGSVLTLNQAGSTVSVSTGQIIISGTPINVDFKDILVKNDKIYILFAKNSLPSGTPPAHYYSLGGMLEYTYNSSGISGLQKYGFNDTVTAKDGIVTAGEANFYGPACFIGYDEQSISIADDGCTFKKVGGSVRIYKNVNRVFSFNTSTKSLYSYATENKWFKEYEVTGGSTPSPGTGKVLLWQKNTNPNLGMEYYQVDEGGYTGLPTAFIAGSNTGGYPHYPTDVFCHDEKGNLYILWVNKAGGTPVKYQYKVRKYALLSSGVYDSTYEAIIGLEDFFNQNTPITEISVHVSESNSYLYYTYKNTFTYIKRLKWTGDNFSAALKDNSFEQKIKGAGGSKSFCTALAVNENGIFAAVKNIDGSDIENPDTYGSNIKKYKHQKNAGDSDYSDGEVSIIPSTSVNTLPENNYTLEDICDLQIKGGVLYGIRTKKTGKLKNGTTSKVSTSGELFKIEALDSSFLSSTVVTSLWSSLSPTDGYAPYRFIGTVPNKLIIASDGYYGDKNSAGNKAQNKNKVLTFDINTTSTIWTVTHKDTDATFSRELTHDTTNGFKWE</sequence>
<organism evidence="1 2">
    <name type="scientific">Treponema denticola SP33</name>
    <dbReference type="NCBI Taxonomy" id="999437"/>
    <lineage>
        <taxon>Bacteria</taxon>
        <taxon>Pseudomonadati</taxon>
        <taxon>Spirochaetota</taxon>
        <taxon>Spirochaetia</taxon>
        <taxon>Spirochaetales</taxon>
        <taxon>Treponemataceae</taxon>
        <taxon>Treponema</taxon>
    </lineage>
</organism>
<proteinExistence type="predicted"/>
<dbReference type="OrthoDB" id="363254at2"/>
<evidence type="ECO:0000313" key="1">
    <source>
        <dbReference type="EMBL" id="EMB22029.1"/>
    </source>
</evidence>
<dbReference type="HOGENOM" id="CLU_007801_1_0_12"/>
<gene>
    <name evidence="1" type="ORF">HMPREF9733_02366</name>
</gene>
<dbReference type="Proteomes" id="UP000016183">
    <property type="component" value="Unassembled WGS sequence"/>
</dbReference>
<dbReference type="AlphaFoldDB" id="M2BJ85"/>
<dbReference type="EMBL" id="AGDZ01000028">
    <property type="protein sequence ID" value="EMB22029.1"/>
    <property type="molecule type" value="Genomic_DNA"/>
</dbReference>
<dbReference type="RefSeq" id="WP_010697403.1">
    <property type="nucleotide sequence ID" value="NZ_KB442454.1"/>
</dbReference>
<name>M2BJ85_TREDN</name>
<accession>M2BJ85</accession>
<evidence type="ECO:0000313" key="2">
    <source>
        <dbReference type="Proteomes" id="UP000016183"/>
    </source>
</evidence>
<dbReference type="PROSITE" id="PS51257">
    <property type="entry name" value="PROKAR_LIPOPROTEIN"/>
    <property type="match status" value="1"/>
</dbReference>
<protein>
    <submittedName>
        <fullName evidence="1">Uncharacterized protein</fullName>
    </submittedName>
</protein>
<reference evidence="1 2" key="1">
    <citation type="submission" date="2012-01" db="EMBL/GenBank/DDBJ databases">
        <title>The Genome Sequence of Treponema denticola SP33.</title>
        <authorList>
            <consortium name="The Broad Institute Genome Sequencing Platform"/>
            <person name="Earl A."/>
            <person name="Ward D."/>
            <person name="Feldgarden M."/>
            <person name="Gevers D."/>
            <person name="Blanton J.M."/>
            <person name="Fenno C.J."/>
            <person name="Baranova O.V."/>
            <person name="Mathney J."/>
            <person name="Dewhirst F.E."/>
            <person name="Izard J."/>
            <person name="Young S.K."/>
            <person name="Zeng Q."/>
            <person name="Gargeya S."/>
            <person name="Fitzgerald M."/>
            <person name="Haas B."/>
            <person name="Abouelleil A."/>
            <person name="Alvarado L."/>
            <person name="Arachchi H.M."/>
            <person name="Berlin A."/>
            <person name="Chapman S.B."/>
            <person name="Gearin G."/>
            <person name="Goldberg J."/>
            <person name="Griggs A."/>
            <person name="Gujja S."/>
            <person name="Hansen M."/>
            <person name="Heiman D."/>
            <person name="Howarth C."/>
            <person name="Larimer J."/>
            <person name="Lui A."/>
            <person name="MacDonald P.J.P."/>
            <person name="McCowen C."/>
            <person name="Montmayeur A."/>
            <person name="Murphy C."/>
            <person name="Neiman D."/>
            <person name="Pearson M."/>
            <person name="Priest M."/>
            <person name="Roberts A."/>
            <person name="Saif S."/>
            <person name="Shea T."/>
            <person name="Sisk P."/>
            <person name="Stolte C."/>
            <person name="Sykes S."/>
            <person name="Wortman J."/>
            <person name="Nusbaum C."/>
            <person name="Birren B."/>
        </authorList>
    </citation>
    <scope>NUCLEOTIDE SEQUENCE [LARGE SCALE GENOMIC DNA]</scope>
    <source>
        <strain evidence="1 2">SP33</strain>
    </source>
</reference>
<dbReference type="PATRIC" id="fig|999437.3.peg.2440"/>
<comment type="caution">
    <text evidence="1">The sequence shown here is derived from an EMBL/GenBank/DDBJ whole genome shotgun (WGS) entry which is preliminary data.</text>
</comment>